<accession>A0AAD8EGZ5</accession>
<evidence type="ECO:0000313" key="3">
    <source>
        <dbReference type="Proteomes" id="UP001233999"/>
    </source>
</evidence>
<dbReference type="EMBL" id="JASPKZ010004546">
    <property type="protein sequence ID" value="KAJ9590215.1"/>
    <property type="molecule type" value="Genomic_DNA"/>
</dbReference>
<feature type="region of interest" description="Disordered" evidence="1">
    <location>
        <begin position="1"/>
        <end position="20"/>
    </location>
</feature>
<reference evidence="2" key="2">
    <citation type="submission" date="2023-05" db="EMBL/GenBank/DDBJ databases">
        <authorList>
            <person name="Fouks B."/>
        </authorList>
    </citation>
    <scope>NUCLEOTIDE SEQUENCE</scope>
    <source>
        <strain evidence="2">Stay&amp;Tobe</strain>
        <tissue evidence="2">Testes</tissue>
    </source>
</reference>
<protein>
    <submittedName>
        <fullName evidence="2">Uncharacterized protein</fullName>
    </submittedName>
</protein>
<keyword evidence="3" id="KW-1185">Reference proteome</keyword>
<gene>
    <name evidence="2" type="ORF">L9F63_016665</name>
</gene>
<organism evidence="2 3">
    <name type="scientific">Diploptera punctata</name>
    <name type="common">Pacific beetle cockroach</name>
    <dbReference type="NCBI Taxonomy" id="6984"/>
    <lineage>
        <taxon>Eukaryota</taxon>
        <taxon>Metazoa</taxon>
        <taxon>Ecdysozoa</taxon>
        <taxon>Arthropoda</taxon>
        <taxon>Hexapoda</taxon>
        <taxon>Insecta</taxon>
        <taxon>Pterygota</taxon>
        <taxon>Neoptera</taxon>
        <taxon>Polyneoptera</taxon>
        <taxon>Dictyoptera</taxon>
        <taxon>Blattodea</taxon>
        <taxon>Blaberoidea</taxon>
        <taxon>Blaberidae</taxon>
        <taxon>Diplopterinae</taxon>
        <taxon>Diploptera</taxon>
    </lineage>
</organism>
<evidence type="ECO:0000313" key="2">
    <source>
        <dbReference type="EMBL" id="KAJ9590215.1"/>
    </source>
</evidence>
<name>A0AAD8EGZ5_DIPPU</name>
<sequence>MGNPSDSIVTSAPHPHSSGLFKHPVIIFRNKVQISGTWIRPPLRFNSTDVSRTIEKLEDIVIEWQELIKIFSEF</sequence>
<feature type="compositionally biased region" description="Polar residues" evidence="1">
    <location>
        <begin position="1"/>
        <end position="10"/>
    </location>
</feature>
<reference evidence="2" key="1">
    <citation type="journal article" date="2023" name="IScience">
        <title>Live-bearing cockroach genome reveals convergent evolutionary mechanisms linked to viviparity in insects and beyond.</title>
        <authorList>
            <person name="Fouks B."/>
            <person name="Harrison M.C."/>
            <person name="Mikhailova A.A."/>
            <person name="Marchal E."/>
            <person name="English S."/>
            <person name="Carruthers M."/>
            <person name="Jennings E.C."/>
            <person name="Chiamaka E.L."/>
            <person name="Frigard R.A."/>
            <person name="Pippel M."/>
            <person name="Attardo G.M."/>
            <person name="Benoit J.B."/>
            <person name="Bornberg-Bauer E."/>
            <person name="Tobe S.S."/>
        </authorList>
    </citation>
    <scope>NUCLEOTIDE SEQUENCE</scope>
    <source>
        <strain evidence="2">Stay&amp;Tobe</strain>
    </source>
</reference>
<evidence type="ECO:0000256" key="1">
    <source>
        <dbReference type="SAM" id="MobiDB-lite"/>
    </source>
</evidence>
<comment type="caution">
    <text evidence="2">The sequence shown here is derived from an EMBL/GenBank/DDBJ whole genome shotgun (WGS) entry which is preliminary data.</text>
</comment>
<dbReference type="Proteomes" id="UP001233999">
    <property type="component" value="Unassembled WGS sequence"/>
</dbReference>
<dbReference type="AlphaFoldDB" id="A0AAD8EGZ5"/>
<proteinExistence type="predicted"/>